<evidence type="ECO:0000313" key="3">
    <source>
        <dbReference type="Proteomes" id="UP000589292"/>
    </source>
</evidence>
<gene>
    <name evidence="2" type="ORF">FG486_07810</name>
</gene>
<keyword evidence="1" id="KW-0812">Transmembrane</keyword>
<accession>A0A7V8U844</accession>
<organism evidence="2 3">
    <name type="scientific">Sphingomonas ursincola</name>
    <dbReference type="NCBI Taxonomy" id="56361"/>
    <lineage>
        <taxon>Bacteria</taxon>
        <taxon>Pseudomonadati</taxon>
        <taxon>Pseudomonadota</taxon>
        <taxon>Alphaproteobacteria</taxon>
        <taxon>Sphingomonadales</taxon>
        <taxon>Sphingomonadaceae</taxon>
        <taxon>Sphingomonas</taxon>
    </lineage>
</organism>
<name>A0A7V8U844_9SPHN</name>
<dbReference type="Proteomes" id="UP000589292">
    <property type="component" value="Unassembled WGS sequence"/>
</dbReference>
<dbReference type="RefSeq" id="WP_181267148.1">
    <property type="nucleotide sequence ID" value="NZ_BAAAGB010000001.1"/>
</dbReference>
<keyword evidence="3" id="KW-1185">Reference proteome</keyword>
<proteinExistence type="predicted"/>
<dbReference type="EMBL" id="VDES01000002">
    <property type="protein sequence ID" value="MBA1374241.1"/>
    <property type="molecule type" value="Genomic_DNA"/>
</dbReference>
<keyword evidence="1" id="KW-1133">Transmembrane helix</keyword>
<sequence length="144" mass="14331">MTAQPRPTGPDAAAASMAAPSRPAWVSGIIIALFIALASALLPGSLPASQQVGSAFNPATTQVALSRQEGEAITVAEPVDNGLRLPSGGDGDAAAAYSWTSPAAIVAAALADTLLSIPVYARAWADHPASVRPGTAPRAPPLTA</sequence>
<evidence type="ECO:0000313" key="2">
    <source>
        <dbReference type="EMBL" id="MBA1374241.1"/>
    </source>
</evidence>
<dbReference type="AlphaFoldDB" id="A0A7V8U844"/>
<comment type="caution">
    <text evidence="2">The sequence shown here is derived from an EMBL/GenBank/DDBJ whole genome shotgun (WGS) entry which is preliminary data.</text>
</comment>
<reference evidence="2 3" key="1">
    <citation type="journal article" date="1994" name="Int. J. Syst. Bacteriol.">
        <title>Phylogenetic positions of novel aerobic, bacteriochlorophyll a-containing bacteria and description of Roseococcus thiosulfatophilus gen. nov., sp. nov., Erythromicrobium ramosum gen. nov., sp. nov., and Erythrobacter litoralis sp. nov.</title>
        <authorList>
            <person name="Yurkov V."/>
            <person name="Stackebrandt E."/>
            <person name="Holmes A."/>
            <person name="Fuerst J.A."/>
            <person name="Hugenholtz P."/>
            <person name="Golecki J."/>
            <person name="Gad'on N."/>
            <person name="Gorlenko V.M."/>
            <person name="Kompantseva E.I."/>
            <person name="Drews G."/>
        </authorList>
    </citation>
    <scope>NUCLEOTIDE SEQUENCE [LARGE SCALE GENOMIC DNA]</scope>
    <source>
        <strain evidence="2 3">KR-99</strain>
    </source>
</reference>
<keyword evidence="1" id="KW-0472">Membrane</keyword>
<feature type="transmembrane region" description="Helical" evidence="1">
    <location>
        <begin position="24"/>
        <end position="42"/>
    </location>
</feature>
<protein>
    <submittedName>
        <fullName evidence="2">Uncharacterized protein</fullName>
    </submittedName>
</protein>
<evidence type="ECO:0000256" key="1">
    <source>
        <dbReference type="SAM" id="Phobius"/>
    </source>
</evidence>